<feature type="chain" id="PRO_5020384314" evidence="5">
    <location>
        <begin position="42"/>
        <end position="279"/>
    </location>
</feature>
<dbReference type="GO" id="GO:0015276">
    <property type="term" value="F:ligand-gated monoatomic ion channel activity"/>
    <property type="evidence" value="ECO:0007669"/>
    <property type="project" value="InterPro"/>
</dbReference>
<dbReference type="SMART" id="SM00079">
    <property type="entry name" value="PBPe"/>
    <property type="match status" value="1"/>
</dbReference>
<organism evidence="8 9">
    <name type="scientific">Nocardioides guangzhouensis</name>
    <dbReference type="NCBI Taxonomy" id="2497878"/>
    <lineage>
        <taxon>Bacteria</taxon>
        <taxon>Bacillati</taxon>
        <taxon>Actinomycetota</taxon>
        <taxon>Actinomycetes</taxon>
        <taxon>Propionibacteriales</taxon>
        <taxon>Nocardioidaceae</taxon>
        <taxon>Nocardioides</taxon>
    </lineage>
</organism>
<dbReference type="CDD" id="cd13530">
    <property type="entry name" value="PBP2_peptides_like"/>
    <property type="match status" value="1"/>
</dbReference>
<dbReference type="GO" id="GO:0030313">
    <property type="term" value="C:cell envelope"/>
    <property type="evidence" value="ECO:0007669"/>
    <property type="project" value="UniProtKB-SubCell"/>
</dbReference>
<evidence type="ECO:0000259" key="6">
    <source>
        <dbReference type="SMART" id="SM00062"/>
    </source>
</evidence>
<evidence type="ECO:0000256" key="1">
    <source>
        <dbReference type="ARBA" id="ARBA00004196"/>
    </source>
</evidence>
<keyword evidence="3 5" id="KW-0732">Signal</keyword>
<name>A0A4Q4ZA24_9ACTN</name>
<protein>
    <submittedName>
        <fullName evidence="8">Amino acid ABC transporter substrate-binding protein</fullName>
    </submittedName>
</protein>
<dbReference type="Pfam" id="PF00497">
    <property type="entry name" value="SBP_bac_3"/>
    <property type="match status" value="1"/>
</dbReference>
<feature type="domain" description="Solute-binding protein family 3/N-terminal" evidence="6">
    <location>
        <begin position="57"/>
        <end position="278"/>
    </location>
</feature>
<dbReference type="PROSITE" id="PS01039">
    <property type="entry name" value="SBP_BACTERIAL_3"/>
    <property type="match status" value="1"/>
</dbReference>
<feature type="domain" description="Ionotropic glutamate receptor C-terminal" evidence="7">
    <location>
        <begin position="57"/>
        <end position="277"/>
    </location>
</feature>
<proteinExistence type="inferred from homology"/>
<dbReference type="AlphaFoldDB" id="A0A4Q4ZA24"/>
<dbReference type="PANTHER" id="PTHR35936">
    <property type="entry name" value="MEMBRANE-BOUND LYTIC MUREIN TRANSGLYCOSYLASE F"/>
    <property type="match status" value="1"/>
</dbReference>
<feature type="signal peptide" evidence="5">
    <location>
        <begin position="1"/>
        <end position="41"/>
    </location>
</feature>
<dbReference type="EMBL" id="SDKM01000027">
    <property type="protein sequence ID" value="RYP84046.1"/>
    <property type="molecule type" value="Genomic_DNA"/>
</dbReference>
<dbReference type="SMART" id="SM00062">
    <property type="entry name" value="PBPb"/>
    <property type="match status" value="1"/>
</dbReference>
<dbReference type="Gene3D" id="3.40.190.10">
    <property type="entry name" value="Periplasmic binding protein-like II"/>
    <property type="match status" value="2"/>
</dbReference>
<sequence length="279" mass="29821">MRTDMTKTTPARTRRTRPHALRAAGLAVLLSGVVAGCAANAEDGATSFEPQVLKKGQLRVCTDMPYEPFEYEDKGEPKGFDIDLVDKVGQRLSLEPRILDTDFDAIQSGEALNAGKCDIAISAMTITGERARVLDFSSPYFNASQALVVERGSSVESLADLAGQKVAVQGGTTGELYVTDNAPDSADIVPLPDSAAMDEALRKGTVDAAVYDNTVVGDVIANNSRLSVAAEFDTGEQYGMAVKKDGNVDLLRTVNDVLADLRANGGYDKIYEKWFGKTS</sequence>
<reference evidence="8 9" key="1">
    <citation type="submission" date="2019-01" db="EMBL/GenBank/DDBJ databases">
        <title>Nocardioides guangzhouensis sp. nov., an actinobacterium isolated from soil.</title>
        <authorList>
            <person name="Fu Y."/>
            <person name="Cai Y."/>
            <person name="Lin Z."/>
            <person name="Chen P."/>
        </authorList>
    </citation>
    <scope>NUCLEOTIDE SEQUENCE [LARGE SCALE GENOMIC DNA]</scope>
    <source>
        <strain evidence="8 9">130</strain>
    </source>
</reference>
<dbReference type="InterPro" id="IPR018313">
    <property type="entry name" value="SBP_3_CS"/>
</dbReference>
<evidence type="ECO:0000259" key="7">
    <source>
        <dbReference type="SMART" id="SM00079"/>
    </source>
</evidence>
<evidence type="ECO:0000313" key="8">
    <source>
        <dbReference type="EMBL" id="RYP84046.1"/>
    </source>
</evidence>
<evidence type="ECO:0000256" key="5">
    <source>
        <dbReference type="SAM" id="SignalP"/>
    </source>
</evidence>
<comment type="caution">
    <text evidence="8">The sequence shown here is derived from an EMBL/GenBank/DDBJ whole genome shotgun (WGS) entry which is preliminary data.</text>
</comment>
<comment type="similarity">
    <text evidence="2 4">Belongs to the bacterial solute-binding protein 3 family.</text>
</comment>
<dbReference type="GO" id="GO:0016020">
    <property type="term" value="C:membrane"/>
    <property type="evidence" value="ECO:0007669"/>
    <property type="project" value="InterPro"/>
</dbReference>
<dbReference type="Proteomes" id="UP000295198">
    <property type="component" value="Unassembled WGS sequence"/>
</dbReference>
<evidence type="ECO:0000256" key="4">
    <source>
        <dbReference type="RuleBase" id="RU003744"/>
    </source>
</evidence>
<accession>A0A4Q4ZA24</accession>
<gene>
    <name evidence="8" type="ORF">EKO23_17360</name>
</gene>
<dbReference type="PANTHER" id="PTHR35936:SF17">
    <property type="entry name" value="ARGININE-BINDING EXTRACELLULAR PROTEIN ARTP"/>
    <property type="match status" value="1"/>
</dbReference>
<evidence type="ECO:0000256" key="2">
    <source>
        <dbReference type="ARBA" id="ARBA00010333"/>
    </source>
</evidence>
<keyword evidence="9" id="KW-1185">Reference proteome</keyword>
<evidence type="ECO:0000256" key="3">
    <source>
        <dbReference type="ARBA" id="ARBA00022729"/>
    </source>
</evidence>
<dbReference type="InterPro" id="IPR001320">
    <property type="entry name" value="Iontro_rcpt_C"/>
</dbReference>
<dbReference type="InterPro" id="IPR001638">
    <property type="entry name" value="Solute-binding_3/MltF_N"/>
</dbReference>
<comment type="subcellular location">
    <subcellularLocation>
        <location evidence="1">Cell envelope</location>
    </subcellularLocation>
</comment>
<evidence type="ECO:0000313" key="9">
    <source>
        <dbReference type="Proteomes" id="UP000295198"/>
    </source>
</evidence>
<dbReference type="SUPFAM" id="SSF53850">
    <property type="entry name" value="Periplasmic binding protein-like II"/>
    <property type="match status" value="1"/>
</dbReference>
<dbReference type="OrthoDB" id="8454826at2"/>